<keyword evidence="4 6" id="KW-0472">Membrane</keyword>
<evidence type="ECO:0000256" key="1">
    <source>
        <dbReference type="ARBA" id="ARBA00004141"/>
    </source>
</evidence>
<keyword evidence="3 6" id="KW-1133">Transmembrane helix</keyword>
<feature type="transmembrane region" description="Helical" evidence="6">
    <location>
        <begin position="90"/>
        <end position="112"/>
    </location>
</feature>
<dbReference type="EMBL" id="CAIIXF020000012">
    <property type="protein sequence ID" value="CAH1801071.1"/>
    <property type="molecule type" value="Genomic_DNA"/>
</dbReference>
<protein>
    <submittedName>
        <fullName evidence="7">Uncharacterized protein</fullName>
    </submittedName>
</protein>
<organism evidence="7 8">
    <name type="scientific">Owenia fusiformis</name>
    <name type="common">Polychaete worm</name>
    <dbReference type="NCBI Taxonomy" id="6347"/>
    <lineage>
        <taxon>Eukaryota</taxon>
        <taxon>Metazoa</taxon>
        <taxon>Spiralia</taxon>
        <taxon>Lophotrochozoa</taxon>
        <taxon>Annelida</taxon>
        <taxon>Polychaeta</taxon>
        <taxon>Sedentaria</taxon>
        <taxon>Canalipalpata</taxon>
        <taxon>Sabellida</taxon>
        <taxon>Oweniida</taxon>
        <taxon>Oweniidae</taxon>
        <taxon>Owenia</taxon>
    </lineage>
</organism>
<keyword evidence="8" id="KW-1185">Reference proteome</keyword>
<dbReference type="AlphaFoldDB" id="A0A8S4Q9A3"/>
<accession>A0A8S4Q9A3</accession>
<evidence type="ECO:0000256" key="4">
    <source>
        <dbReference type="ARBA" id="ARBA00023136"/>
    </source>
</evidence>
<dbReference type="PANTHER" id="PTHR31056">
    <property type="entry name" value="TRANSMEMBRANE PROTEIN 179B"/>
    <property type="match status" value="1"/>
</dbReference>
<reference evidence="7" key="1">
    <citation type="submission" date="2022-03" db="EMBL/GenBank/DDBJ databases">
        <authorList>
            <person name="Martin C."/>
        </authorList>
    </citation>
    <scope>NUCLEOTIDE SEQUENCE</scope>
</reference>
<comment type="subcellular location">
    <subcellularLocation>
        <location evidence="1">Membrane</location>
        <topology evidence="1">Multi-pass membrane protein</topology>
    </subcellularLocation>
</comment>
<dbReference type="InterPro" id="IPR059010">
    <property type="entry name" value="TMEM179-179B"/>
</dbReference>
<evidence type="ECO:0000256" key="5">
    <source>
        <dbReference type="ARBA" id="ARBA00093776"/>
    </source>
</evidence>
<feature type="transmembrane region" description="Helical" evidence="6">
    <location>
        <begin position="226"/>
        <end position="247"/>
    </location>
</feature>
<name>A0A8S4Q9A3_OWEFU</name>
<dbReference type="Proteomes" id="UP000749559">
    <property type="component" value="Unassembled WGS sequence"/>
</dbReference>
<dbReference type="Pfam" id="PF26158">
    <property type="entry name" value="Claudin_TMEM179-179B"/>
    <property type="match status" value="1"/>
</dbReference>
<evidence type="ECO:0000313" key="8">
    <source>
        <dbReference type="Proteomes" id="UP000749559"/>
    </source>
</evidence>
<dbReference type="InterPro" id="IPR029776">
    <property type="entry name" value="TMEM179B"/>
</dbReference>
<sequence>MRIEDCLCECISSPRWLIVRIILYFLSAILGITAAISMAIARGAFYQKILHPNGICVLYGSTTLKGIDYGEDEPIRVLTFNEGSNATCNFIIAINSITTIALPLILGIILLISIIRRKFIVDMMQNKMVDIGMLIFSCTVLIFAFISGVIASSGYSAWCSSLFESFKSAIKEIAEREGISEDDLTRGLNSLRCHQLPLKMKAQQTDSWKDADDINYTGPMDSLEGASWVLVVVWTVICIIELLTLFVNRRRVRRSTSKTTGTVPEEKY</sequence>
<proteinExistence type="inferred from homology"/>
<keyword evidence="2 6" id="KW-0812">Transmembrane</keyword>
<evidence type="ECO:0000256" key="3">
    <source>
        <dbReference type="ARBA" id="ARBA00022989"/>
    </source>
</evidence>
<dbReference type="PANTHER" id="PTHR31056:SF1">
    <property type="entry name" value="TRANSMEMBRANE PROTEIN 179B"/>
    <property type="match status" value="1"/>
</dbReference>
<evidence type="ECO:0000256" key="6">
    <source>
        <dbReference type="SAM" id="Phobius"/>
    </source>
</evidence>
<evidence type="ECO:0000256" key="2">
    <source>
        <dbReference type="ARBA" id="ARBA00022692"/>
    </source>
</evidence>
<feature type="transmembrane region" description="Helical" evidence="6">
    <location>
        <begin position="21"/>
        <end position="41"/>
    </location>
</feature>
<evidence type="ECO:0000313" key="7">
    <source>
        <dbReference type="EMBL" id="CAH1801071.1"/>
    </source>
</evidence>
<gene>
    <name evidence="7" type="ORF">OFUS_LOCUS24893</name>
</gene>
<comment type="similarity">
    <text evidence="5">Belongs to the TMEM179 family.</text>
</comment>
<comment type="caution">
    <text evidence="7">The sequence shown here is derived from an EMBL/GenBank/DDBJ whole genome shotgun (WGS) entry which is preliminary data.</text>
</comment>
<feature type="transmembrane region" description="Helical" evidence="6">
    <location>
        <begin position="133"/>
        <end position="158"/>
    </location>
</feature>